<dbReference type="Proteomes" id="UP000777482">
    <property type="component" value="Unassembled WGS sequence"/>
</dbReference>
<comment type="caution">
    <text evidence="1">The sequence shown here is derived from an EMBL/GenBank/DDBJ whole genome shotgun (WGS) entry which is preliminary data.</text>
</comment>
<proteinExistence type="predicted"/>
<reference evidence="1 2" key="1">
    <citation type="submission" date="2020-11" db="EMBL/GenBank/DDBJ databases">
        <title>Kefir isolates.</title>
        <authorList>
            <person name="Marcisauskas S."/>
            <person name="Kim Y."/>
            <person name="Blasche S."/>
        </authorList>
    </citation>
    <scope>NUCLEOTIDE SEQUENCE [LARGE SCALE GENOMIC DNA]</scope>
    <source>
        <strain evidence="1 2">KR</strain>
    </source>
</reference>
<accession>A0A9P6W8A6</accession>
<gene>
    <name evidence="1" type="ORF">C6P46_006845</name>
</gene>
<dbReference type="OrthoDB" id="2530475at2759"/>
<name>A0A9P6W8A6_RHOMI</name>
<dbReference type="AlphaFoldDB" id="A0A9P6W8A6"/>
<evidence type="ECO:0000313" key="2">
    <source>
        <dbReference type="Proteomes" id="UP000777482"/>
    </source>
</evidence>
<dbReference type="EMBL" id="PUHQ01000009">
    <property type="protein sequence ID" value="KAG0665398.1"/>
    <property type="molecule type" value="Genomic_DNA"/>
</dbReference>
<organism evidence="1 2">
    <name type="scientific">Rhodotorula mucilaginosa</name>
    <name type="common">Yeast</name>
    <name type="synonym">Rhodotorula rubra</name>
    <dbReference type="NCBI Taxonomy" id="5537"/>
    <lineage>
        <taxon>Eukaryota</taxon>
        <taxon>Fungi</taxon>
        <taxon>Dikarya</taxon>
        <taxon>Basidiomycota</taxon>
        <taxon>Pucciniomycotina</taxon>
        <taxon>Microbotryomycetes</taxon>
        <taxon>Sporidiobolales</taxon>
        <taxon>Sporidiobolaceae</taxon>
        <taxon>Rhodotorula</taxon>
    </lineage>
</organism>
<sequence length="252" mass="28604">MPGDITLCFGLAVANDSLTFATMAYEKLKGPFRFVELVQSRVRRGNLQAEQGRAVARLPNELWEMIRHKVTEIELEAAERTFVAKNACDNYNNSASDRDAEKPSIAARSWRTMQMLRDYNLDLPTTWIFPQDITESRRADGDPTAAAILALPRNPAPVDVDPYDQLSCYLPEVSEDEPYADGLWNISLETPAGASERFRKLVNDLHLVPLVINDGTIGLPHKSKNKRMYKEVNARQVKPRWMLFTTVFFDQS</sequence>
<protein>
    <submittedName>
        <fullName evidence="1">Uncharacterized protein</fullName>
    </submittedName>
</protein>
<evidence type="ECO:0000313" key="1">
    <source>
        <dbReference type="EMBL" id="KAG0665398.1"/>
    </source>
</evidence>
<keyword evidence="2" id="KW-1185">Reference proteome</keyword>